<feature type="region of interest" description="Disordered" evidence="1">
    <location>
        <begin position="174"/>
        <end position="229"/>
    </location>
</feature>
<keyword evidence="3" id="KW-1185">Reference proteome</keyword>
<proteinExistence type="predicted"/>
<evidence type="ECO:0000313" key="2">
    <source>
        <dbReference type="EMBL" id="KAK6912279.1"/>
    </source>
</evidence>
<feature type="compositionally biased region" description="Low complexity" evidence="1">
    <location>
        <begin position="131"/>
        <end position="144"/>
    </location>
</feature>
<name>A0AAN8UE03_9MAGN</name>
<accession>A0AAN8UE03</accession>
<dbReference type="Proteomes" id="UP001370490">
    <property type="component" value="Unassembled WGS sequence"/>
</dbReference>
<sequence length="229" mass="25634">MPLPFSSWFCTSNTTAMLVKIVHPGGHVELHDRPVMAMEIMLRNPKCCVAYPHVFQEPWAVVPPETTLMLGKKFYVVPISTIRKLQRLSSKRPPSESKETSSNQNFEDREANDKDSACCLFPYSPKQPYVGTKSSDSGTSSSGTPPKYMEKDWNLSEESCFSCFTFVTKAKTDNEVQSGEGRSTTRTNLSSNTTARKRAKDSSIEGSKSPKKYSSFDSWQPSLESICEE</sequence>
<gene>
    <name evidence="2" type="ORF">RJ641_024372</name>
</gene>
<dbReference type="InterPro" id="IPR025322">
    <property type="entry name" value="PADRE_dom"/>
</dbReference>
<comment type="caution">
    <text evidence="2">The sequence shown here is derived from an EMBL/GenBank/DDBJ whole genome shotgun (WGS) entry which is preliminary data.</text>
</comment>
<organism evidence="2 3">
    <name type="scientific">Dillenia turbinata</name>
    <dbReference type="NCBI Taxonomy" id="194707"/>
    <lineage>
        <taxon>Eukaryota</taxon>
        <taxon>Viridiplantae</taxon>
        <taxon>Streptophyta</taxon>
        <taxon>Embryophyta</taxon>
        <taxon>Tracheophyta</taxon>
        <taxon>Spermatophyta</taxon>
        <taxon>Magnoliopsida</taxon>
        <taxon>eudicotyledons</taxon>
        <taxon>Gunneridae</taxon>
        <taxon>Pentapetalae</taxon>
        <taxon>Dilleniales</taxon>
        <taxon>Dilleniaceae</taxon>
        <taxon>Dillenia</taxon>
    </lineage>
</organism>
<evidence type="ECO:0000313" key="3">
    <source>
        <dbReference type="Proteomes" id="UP001370490"/>
    </source>
</evidence>
<dbReference type="Pfam" id="PF14009">
    <property type="entry name" value="PADRE"/>
    <property type="match status" value="1"/>
</dbReference>
<protein>
    <submittedName>
        <fullName evidence="2">PADRE domain</fullName>
    </submittedName>
</protein>
<feature type="compositionally biased region" description="Low complexity" evidence="1">
    <location>
        <begin position="182"/>
        <end position="194"/>
    </location>
</feature>
<evidence type="ECO:0000256" key="1">
    <source>
        <dbReference type="SAM" id="MobiDB-lite"/>
    </source>
</evidence>
<dbReference type="EMBL" id="JBAMMX010000028">
    <property type="protein sequence ID" value="KAK6912279.1"/>
    <property type="molecule type" value="Genomic_DNA"/>
</dbReference>
<reference evidence="2 3" key="1">
    <citation type="submission" date="2023-12" db="EMBL/GenBank/DDBJ databases">
        <title>A high-quality genome assembly for Dillenia turbinata (Dilleniales).</title>
        <authorList>
            <person name="Chanderbali A."/>
        </authorList>
    </citation>
    <scope>NUCLEOTIDE SEQUENCE [LARGE SCALE GENOMIC DNA]</scope>
    <source>
        <strain evidence="2">LSX21</strain>
        <tissue evidence="2">Leaf</tissue>
    </source>
</reference>
<feature type="region of interest" description="Disordered" evidence="1">
    <location>
        <begin position="86"/>
        <end position="112"/>
    </location>
</feature>
<dbReference type="PANTHER" id="PTHR33052">
    <property type="entry name" value="DUF4228 DOMAIN PROTEIN-RELATED"/>
    <property type="match status" value="1"/>
</dbReference>
<feature type="region of interest" description="Disordered" evidence="1">
    <location>
        <begin position="129"/>
        <end position="149"/>
    </location>
</feature>
<dbReference type="AlphaFoldDB" id="A0AAN8UE03"/>